<dbReference type="GO" id="GO:0005634">
    <property type="term" value="C:nucleus"/>
    <property type="evidence" value="ECO:0007669"/>
    <property type="project" value="TreeGrafter"/>
</dbReference>
<dbReference type="PROSITE" id="PS51626">
    <property type="entry name" value="SAM_MT_TRM1"/>
    <property type="match status" value="1"/>
</dbReference>
<dbReference type="PANTHER" id="PTHR10631:SF9">
    <property type="entry name" value="TRNA (GUANINE(26)-N(2))-DIMETHYLTRANSFERASE"/>
    <property type="match status" value="1"/>
</dbReference>
<accession>A0AAD1ZRW4</accession>
<protein>
    <recommendedName>
        <fullName evidence="7">tRNA (guanine(26)-N(2))-dimethyltransferase</fullName>
        <ecNumber evidence="7">2.1.1.216</ecNumber>
    </recommendedName>
</protein>
<evidence type="ECO:0000256" key="2">
    <source>
        <dbReference type="ARBA" id="ARBA00022603"/>
    </source>
</evidence>
<dbReference type="GO" id="GO:0000049">
    <property type="term" value="F:tRNA binding"/>
    <property type="evidence" value="ECO:0007669"/>
    <property type="project" value="UniProtKB-UniRule"/>
</dbReference>
<dbReference type="Gene3D" id="3.30.56.70">
    <property type="entry name" value="N2,N2-dimethylguanosine tRNA methyltransferase, C-terminal domain"/>
    <property type="match status" value="1"/>
</dbReference>
<dbReference type="FunFam" id="3.30.56.70:FF:000001">
    <property type="entry name" value="tRNA (guanine(26)-N(2))-dimethyltransferase"/>
    <property type="match status" value="1"/>
</dbReference>
<evidence type="ECO:0000256" key="4">
    <source>
        <dbReference type="ARBA" id="ARBA00022691"/>
    </source>
</evidence>
<evidence type="ECO:0000313" key="9">
    <source>
        <dbReference type="Proteomes" id="UP000834106"/>
    </source>
</evidence>
<name>A0AAD1ZRW4_9LAMI</name>
<evidence type="ECO:0000256" key="1">
    <source>
        <dbReference type="ARBA" id="ARBA00022555"/>
    </source>
</evidence>
<evidence type="ECO:0000256" key="6">
    <source>
        <dbReference type="ARBA" id="ARBA00022884"/>
    </source>
</evidence>
<sequence>MLTLSLKPVTPFTHQTAKSPNPPKCCISERGHCFDIGDTFFRHESATGRDLGVLAAAIYKKSHNALRVLDAMCGCGIRSLRYLAEADADFVLANDANEEYGSVITGNLERAGKEYGENKRWVISHSDANRVLTECYLRRDYFDFIDIDSFGSDSSFLRSALGAVKLDGLLYLTSTDGFSSGGHRPQHSLAAYGAYVRPMPYSNEIGLRMLIGGAVREASVLGYHVVPLFSYYSYHGPVFRVMLRVRRGKLPDNRHYSFISYCSRCGNSYANSWDKLNAIGCSCKANVPGSLIVSGPLWTGPLHSAPFLTEMLNLAEQWGWTNNGMGKQLEKLLNQMIGESDPKLPFGYIKLDEVASRAKLNSPPLVTILSTLHKEGYAASRSHIASNAIKTNCLMADCECFLTRIPSCRYMNMDLGTLLLLDVVNASIVCPGKIKLKLKSGKENAVTVDLSR</sequence>
<organism evidence="8 9">
    <name type="scientific">Fraxinus pennsylvanica</name>
    <dbReference type="NCBI Taxonomy" id="56036"/>
    <lineage>
        <taxon>Eukaryota</taxon>
        <taxon>Viridiplantae</taxon>
        <taxon>Streptophyta</taxon>
        <taxon>Embryophyta</taxon>
        <taxon>Tracheophyta</taxon>
        <taxon>Spermatophyta</taxon>
        <taxon>Magnoliopsida</taxon>
        <taxon>eudicotyledons</taxon>
        <taxon>Gunneridae</taxon>
        <taxon>Pentapetalae</taxon>
        <taxon>asterids</taxon>
        <taxon>lamiids</taxon>
        <taxon>Lamiales</taxon>
        <taxon>Oleaceae</taxon>
        <taxon>Oleeae</taxon>
        <taxon>Fraxinus</taxon>
    </lineage>
</organism>
<evidence type="ECO:0000256" key="5">
    <source>
        <dbReference type="ARBA" id="ARBA00022694"/>
    </source>
</evidence>
<keyword evidence="2 7" id="KW-0489">Methyltransferase</keyword>
<evidence type="ECO:0000256" key="3">
    <source>
        <dbReference type="ARBA" id="ARBA00022679"/>
    </source>
</evidence>
<comment type="catalytic activity">
    <reaction evidence="7">
        <text>guanosine(26) in tRNA + 2 S-adenosyl-L-methionine = N(2)-dimethylguanosine(26) in tRNA + 2 S-adenosyl-L-homocysteine + 2 H(+)</text>
        <dbReference type="Rhea" id="RHEA:43140"/>
        <dbReference type="Rhea" id="RHEA-COMP:10359"/>
        <dbReference type="Rhea" id="RHEA-COMP:10360"/>
        <dbReference type="ChEBI" id="CHEBI:15378"/>
        <dbReference type="ChEBI" id="CHEBI:57856"/>
        <dbReference type="ChEBI" id="CHEBI:59789"/>
        <dbReference type="ChEBI" id="CHEBI:74269"/>
        <dbReference type="ChEBI" id="CHEBI:74513"/>
        <dbReference type="EC" id="2.1.1.216"/>
    </reaction>
</comment>
<keyword evidence="3 7" id="KW-0808">Transferase</keyword>
<gene>
    <name evidence="8" type="ORF">FPE_LOCUS19600</name>
</gene>
<dbReference type="GO" id="GO:0002940">
    <property type="term" value="P:tRNA N2-guanine methylation"/>
    <property type="evidence" value="ECO:0007669"/>
    <property type="project" value="TreeGrafter"/>
</dbReference>
<comment type="similarity">
    <text evidence="7">Belongs to the class I-like SAM-binding methyltransferase superfamily. Trm1 family.</text>
</comment>
<dbReference type="CDD" id="cd02440">
    <property type="entry name" value="AdoMet_MTases"/>
    <property type="match status" value="1"/>
</dbReference>
<keyword evidence="6 7" id="KW-0694">RNA-binding</keyword>
<dbReference type="Gene3D" id="3.40.50.150">
    <property type="entry name" value="Vaccinia Virus protein VP39"/>
    <property type="match status" value="1"/>
</dbReference>
<dbReference type="GO" id="GO:0160104">
    <property type="term" value="F:tRNA (guanine(26)-N2)-dimethyltransferase activity"/>
    <property type="evidence" value="ECO:0007669"/>
    <property type="project" value="UniProtKB-UniRule"/>
</dbReference>
<keyword evidence="9" id="KW-1185">Reference proteome</keyword>
<dbReference type="InterPro" id="IPR042296">
    <property type="entry name" value="tRNA_met_Trm1_C"/>
</dbReference>
<reference evidence="8" key="1">
    <citation type="submission" date="2023-05" db="EMBL/GenBank/DDBJ databases">
        <authorList>
            <person name="Huff M."/>
        </authorList>
    </citation>
    <scope>NUCLEOTIDE SEQUENCE</scope>
</reference>
<evidence type="ECO:0000256" key="7">
    <source>
        <dbReference type="PROSITE-ProRule" id="PRU00958"/>
    </source>
</evidence>
<dbReference type="Proteomes" id="UP000834106">
    <property type="component" value="Chromosome 12"/>
</dbReference>
<keyword evidence="1 7" id="KW-0820">tRNA-binding</keyword>
<dbReference type="EMBL" id="OU503047">
    <property type="protein sequence ID" value="CAI9772170.1"/>
    <property type="molecule type" value="Genomic_DNA"/>
</dbReference>
<keyword evidence="5 7" id="KW-0819">tRNA processing</keyword>
<dbReference type="SUPFAM" id="SSF53335">
    <property type="entry name" value="S-adenosyl-L-methionine-dependent methyltransferases"/>
    <property type="match status" value="1"/>
</dbReference>
<dbReference type="EC" id="2.1.1.216" evidence="7"/>
<dbReference type="InterPro" id="IPR002905">
    <property type="entry name" value="Trm1"/>
</dbReference>
<dbReference type="AlphaFoldDB" id="A0AAD1ZRW4"/>
<keyword evidence="4 7" id="KW-0949">S-adenosyl-L-methionine</keyword>
<dbReference type="InterPro" id="IPR029063">
    <property type="entry name" value="SAM-dependent_MTases_sf"/>
</dbReference>
<proteinExistence type="inferred from homology"/>
<dbReference type="PANTHER" id="PTHR10631">
    <property type="entry name" value="N 2 ,N 2 -DIMETHYLGUANOSINE TRNA METHYLTRANSFERASE"/>
    <property type="match status" value="1"/>
</dbReference>
<evidence type="ECO:0000313" key="8">
    <source>
        <dbReference type="EMBL" id="CAI9772170.1"/>
    </source>
</evidence>
<dbReference type="Pfam" id="PF02005">
    <property type="entry name" value="TRM"/>
    <property type="match status" value="1"/>
</dbReference>